<proteinExistence type="predicted"/>
<organism evidence="6 7">
    <name type="scientific">Faecalibacterium prausnitzii</name>
    <dbReference type="NCBI Taxonomy" id="853"/>
    <lineage>
        <taxon>Bacteria</taxon>
        <taxon>Bacillati</taxon>
        <taxon>Bacillota</taxon>
        <taxon>Clostridia</taxon>
        <taxon>Eubacteriales</taxon>
        <taxon>Oscillospiraceae</taxon>
        <taxon>Faecalibacterium</taxon>
    </lineage>
</organism>
<keyword evidence="4" id="KW-1133">Transmembrane helix</keyword>
<reference evidence="6 7" key="1">
    <citation type="submission" date="2018-08" db="EMBL/GenBank/DDBJ databases">
        <title>A genome reference for cultivated species of the human gut microbiota.</title>
        <authorList>
            <person name="Zou Y."/>
            <person name="Xue W."/>
            <person name="Luo G."/>
        </authorList>
    </citation>
    <scope>NUCLEOTIDE SEQUENCE [LARGE SCALE GENOMIC DNA]</scope>
    <source>
        <strain evidence="6 7">AF36-11AT</strain>
    </source>
</reference>
<keyword evidence="4" id="KW-0472">Membrane</keyword>
<evidence type="ECO:0000256" key="3">
    <source>
        <dbReference type="SAM" id="MobiDB-lite"/>
    </source>
</evidence>
<dbReference type="Proteomes" id="UP000261140">
    <property type="component" value="Unassembled WGS sequence"/>
</dbReference>
<sequence>MATLKVVFKAIDEISSKFNEMTQSGERALEAFENTGTAADGALSKVSRTAAQTAKSTDATADSVDDLSSAIGDYEKATGQAANSTGILSEKTTETEKNLDEAAEAARKASEEVEKFGDKSEETGKQSEESSKKGRDGIKELQGVLASAGIAATLNEIKNGFFDCSEAAAQFETSTAMVATIADTSQKSLSNISKEVRSYSNETGEAASDMAEATYQAISASVNTADAAAFAGTATKLAVGGFTSATTAVDVLTTAINSYGLAASDATQLSDYLITTQNLGKTSVDQLAQSVGKVIPLASAYNVQMDNLSSAYAVLTANGIATAESGTYLKSMLSELGDTGSDVSEVLLNSTGKTFAQLMEQGYSLGDVMSMLGDAVDGDSTAFNALWSSTEAGIGALSLFNAGADKYNSVLDSMRTSAGATEKAYSTMADTTDKSKQRMENAFNNLKISVGDVLNPALTQVYEGFTNVFAGMSDFVDEHPAVVAAISAIAVGVGGFTGALAAYNLATTAAKFVTEAFTATLAANPYVLAAAGIVAVTAAAVTLTGVLITQSDEYEGMTATCRDQYDELQRLNDQYNAACEQYGENSDAANSLRYQLDQLNDEFETNRQTVKEFVAECDGLVESHNKVMDAYNSSTSSIKDQELGTLALTQRLGELASQNTQTTASYTEMKAIIDQLNADVPGLGLTYDGVTESVDATVEAIKKAAKAQADSEYKAEQQQTYVDLLKEQSSLEQQIAEAEANLDAERQRRGMRQDDVTGDWVSGSGFWTEDSPWVAWTSDIDEYKKSLEELQSAYDENQQTLSDIEGEWRGVAQAVEDSQNQTVSYEEAVSAAVSTTQTELDNLTAAYDKAYESARTSIEGQIGLFDTMKTSSELSISDMEKAMQSQTDYLNLYSENLKKAAEYGLDDGLIKSLSDGSEESAGYINAIIQNIEKLGGSTEGMPAAASKFVTEFNSKFEETEKAKDTFADNVAKIETDFDEKMGEIETRMSKTVQNMEMTDEARKAAQDTIKAYCDAIRSMTGEAGSAAEAVANAAASHLKTAPTTTPTTTTVTGHANGTLSAQEDVYIAGEEGPELIIGARGSEVFPAQETERILAAVNSAENATNAPDDTAPEPELPEVEQPAMQELKEQEPSTATNGAELMPTEEAEPVELLPEPLAPEQAAAIELPQESPVAAPADNRAEEPVPAPADTFPVQEAEVNPAPEEPATTAPEQEPETTAAPAEPTATVEVPTTTPEPELPTDAPATPFAAAALPEPTASPLPENDLPEGMEAVKEYSYLTADGQGSDAQPTGIEYVEPEVQAQTTEEAAPAEEAPVNTTAPAASDAQQEAPASSSDAPNIGETVKRIIIEINGSGSIDVGGMNEESVLDILTRHAKPVLMSIIKGEIFEEGDLAYDF</sequence>
<dbReference type="RefSeq" id="WP_117504992.1">
    <property type="nucleotide sequence ID" value="NZ_QVEQ01000003.1"/>
</dbReference>
<dbReference type="PANTHER" id="PTHR37813:SF1">
    <property type="entry name" value="FELS-2 PROPHAGE PROTEIN"/>
    <property type="match status" value="1"/>
</dbReference>
<feature type="compositionally biased region" description="Polar residues" evidence="3">
    <location>
        <begin position="1325"/>
        <end position="1337"/>
    </location>
</feature>
<dbReference type="PANTHER" id="PTHR37813">
    <property type="entry name" value="FELS-2 PROPHAGE PROTEIN"/>
    <property type="match status" value="1"/>
</dbReference>
<feature type="compositionally biased region" description="Basic and acidic residues" evidence="3">
    <location>
        <begin position="91"/>
        <end position="136"/>
    </location>
</feature>
<feature type="coiled-coil region" evidence="2">
    <location>
        <begin position="561"/>
        <end position="616"/>
    </location>
</feature>
<evidence type="ECO:0000256" key="4">
    <source>
        <dbReference type="SAM" id="Phobius"/>
    </source>
</evidence>
<name>A0A3E2TAX1_9FIRM</name>
<dbReference type="NCBIfam" id="TIGR01760">
    <property type="entry name" value="tape_meas_TP901"/>
    <property type="match status" value="1"/>
</dbReference>
<feature type="coiled-coil region" evidence="2">
    <location>
        <begin position="714"/>
        <end position="748"/>
    </location>
</feature>
<keyword evidence="1" id="KW-1188">Viral release from host cell</keyword>
<dbReference type="Pfam" id="PF10145">
    <property type="entry name" value="PhageMin_Tail"/>
    <property type="match status" value="1"/>
</dbReference>
<gene>
    <name evidence="6" type="ORF">DWZ89_04740</name>
</gene>
<dbReference type="Gene3D" id="1.10.287.950">
    <property type="entry name" value="Methyl-accepting chemotaxis protein"/>
    <property type="match status" value="1"/>
</dbReference>
<feature type="compositionally biased region" description="Low complexity" evidence="3">
    <location>
        <begin position="1193"/>
        <end position="1245"/>
    </location>
</feature>
<feature type="compositionally biased region" description="Polar residues" evidence="3">
    <location>
        <begin position="46"/>
        <end position="60"/>
    </location>
</feature>
<accession>A0A3E2TAX1</accession>
<comment type="caution">
    <text evidence="6">The sequence shown here is derived from an EMBL/GenBank/DDBJ whole genome shotgun (WGS) entry which is preliminary data.</text>
</comment>
<feature type="region of interest" description="Disordered" evidence="3">
    <location>
        <begin position="38"/>
        <end position="65"/>
    </location>
</feature>
<feature type="domain" description="Phage tail tape measure protein" evidence="5">
    <location>
        <begin position="194"/>
        <end position="379"/>
    </location>
</feature>
<evidence type="ECO:0000256" key="1">
    <source>
        <dbReference type="ARBA" id="ARBA00022612"/>
    </source>
</evidence>
<feature type="transmembrane region" description="Helical" evidence="4">
    <location>
        <begin position="526"/>
        <end position="548"/>
    </location>
</feature>
<dbReference type="EMBL" id="QVEQ01000003">
    <property type="protein sequence ID" value="RGB71813.1"/>
    <property type="molecule type" value="Genomic_DNA"/>
</dbReference>
<keyword evidence="4" id="KW-0812">Transmembrane</keyword>
<protein>
    <submittedName>
        <fullName evidence="6">Phage tail tape measure protein</fullName>
    </submittedName>
</protein>
<feature type="coiled-coil region" evidence="2">
    <location>
        <begin position="780"/>
        <end position="807"/>
    </location>
</feature>
<dbReference type="InterPro" id="IPR010090">
    <property type="entry name" value="Phage_tape_meas"/>
</dbReference>
<evidence type="ECO:0000313" key="7">
    <source>
        <dbReference type="Proteomes" id="UP000261140"/>
    </source>
</evidence>
<feature type="compositionally biased region" description="Low complexity" evidence="3">
    <location>
        <begin position="1299"/>
        <end position="1323"/>
    </location>
</feature>
<evidence type="ECO:0000313" key="6">
    <source>
        <dbReference type="EMBL" id="RGB71813.1"/>
    </source>
</evidence>
<keyword evidence="2" id="KW-0175">Coiled coil</keyword>
<feature type="region of interest" description="Disordered" evidence="3">
    <location>
        <begin position="1299"/>
        <end position="1339"/>
    </location>
</feature>
<evidence type="ECO:0000256" key="2">
    <source>
        <dbReference type="SAM" id="Coils"/>
    </source>
</evidence>
<feature type="region of interest" description="Disordered" evidence="3">
    <location>
        <begin position="79"/>
        <end position="136"/>
    </location>
</feature>
<evidence type="ECO:0000259" key="5">
    <source>
        <dbReference type="Pfam" id="PF10145"/>
    </source>
</evidence>
<feature type="region of interest" description="Disordered" evidence="3">
    <location>
        <begin position="1170"/>
        <end position="1245"/>
    </location>
</feature>
<feature type="transmembrane region" description="Helical" evidence="4">
    <location>
        <begin position="482"/>
        <end position="505"/>
    </location>
</feature>